<keyword evidence="3" id="KW-1185">Reference proteome</keyword>
<evidence type="ECO:0000313" key="2">
    <source>
        <dbReference type="EMBL" id="MBM6703749.1"/>
    </source>
</evidence>
<dbReference type="RefSeq" id="WP_205102224.1">
    <property type="nucleotide sequence ID" value="NZ_JACJJC010000005.1"/>
</dbReference>
<dbReference type="EMBL" id="JACJJC010000005">
    <property type="protein sequence ID" value="MBM6703749.1"/>
    <property type="molecule type" value="Genomic_DNA"/>
</dbReference>
<name>A0ABS2DR21_9BURK</name>
<accession>A0ABS2DR21</accession>
<feature type="region of interest" description="Disordered" evidence="1">
    <location>
        <begin position="24"/>
        <end position="52"/>
    </location>
</feature>
<reference evidence="2 3" key="1">
    <citation type="journal article" date="2021" name="Sci. Rep.">
        <title>The distribution of antibiotic resistance genes in chicken gut microbiota commensals.</title>
        <authorList>
            <person name="Juricova H."/>
            <person name="Matiasovicova J."/>
            <person name="Kubasova T."/>
            <person name="Cejkova D."/>
            <person name="Rychlik I."/>
        </authorList>
    </citation>
    <scope>NUCLEOTIDE SEQUENCE [LARGE SCALE GENOMIC DNA]</scope>
    <source>
        <strain evidence="2 3">An829</strain>
    </source>
</reference>
<evidence type="ECO:0000313" key="3">
    <source>
        <dbReference type="Proteomes" id="UP000715095"/>
    </source>
</evidence>
<protein>
    <submittedName>
        <fullName evidence="2">Uncharacterized protein</fullName>
    </submittedName>
</protein>
<sequence>MPGIFFINTILSAADLSDERARTDLDPHRLRRKPLAAHDAQPDMGRMTMATE</sequence>
<evidence type="ECO:0000256" key="1">
    <source>
        <dbReference type="SAM" id="MobiDB-lite"/>
    </source>
</evidence>
<gene>
    <name evidence="2" type="ORF">H6A60_04505</name>
</gene>
<comment type="caution">
    <text evidence="2">The sequence shown here is derived from an EMBL/GenBank/DDBJ whole genome shotgun (WGS) entry which is preliminary data.</text>
</comment>
<dbReference type="Proteomes" id="UP000715095">
    <property type="component" value="Unassembled WGS sequence"/>
</dbReference>
<proteinExistence type="predicted"/>
<organism evidence="2 3">
    <name type="scientific">Sutterella massiliensis</name>
    <dbReference type="NCBI Taxonomy" id="1816689"/>
    <lineage>
        <taxon>Bacteria</taxon>
        <taxon>Pseudomonadati</taxon>
        <taxon>Pseudomonadota</taxon>
        <taxon>Betaproteobacteria</taxon>
        <taxon>Burkholderiales</taxon>
        <taxon>Sutterellaceae</taxon>
        <taxon>Sutterella</taxon>
    </lineage>
</organism>